<feature type="region of interest" description="Disordered" evidence="1">
    <location>
        <begin position="302"/>
        <end position="338"/>
    </location>
</feature>
<reference evidence="2" key="1">
    <citation type="submission" date="2022-11" db="EMBL/GenBank/DDBJ databases">
        <title>Chromosome-level genome of Pogonophryne albipinna.</title>
        <authorList>
            <person name="Jo E."/>
        </authorList>
    </citation>
    <scope>NUCLEOTIDE SEQUENCE</scope>
    <source>
        <strain evidence="2">SGF0006</strain>
        <tissue evidence="2">Muscle</tissue>
    </source>
</reference>
<feature type="compositionally biased region" description="Basic and acidic residues" evidence="1">
    <location>
        <begin position="327"/>
        <end position="337"/>
    </location>
</feature>
<gene>
    <name evidence="2" type="ORF">JOQ06_024209</name>
</gene>
<feature type="region of interest" description="Disordered" evidence="1">
    <location>
        <begin position="212"/>
        <end position="235"/>
    </location>
</feature>
<evidence type="ECO:0000256" key="1">
    <source>
        <dbReference type="SAM" id="MobiDB-lite"/>
    </source>
</evidence>
<organism evidence="2 3">
    <name type="scientific">Pogonophryne albipinna</name>
    <dbReference type="NCBI Taxonomy" id="1090488"/>
    <lineage>
        <taxon>Eukaryota</taxon>
        <taxon>Metazoa</taxon>
        <taxon>Chordata</taxon>
        <taxon>Craniata</taxon>
        <taxon>Vertebrata</taxon>
        <taxon>Euteleostomi</taxon>
        <taxon>Actinopterygii</taxon>
        <taxon>Neopterygii</taxon>
        <taxon>Teleostei</taxon>
        <taxon>Neoteleostei</taxon>
        <taxon>Acanthomorphata</taxon>
        <taxon>Eupercaria</taxon>
        <taxon>Perciformes</taxon>
        <taxon>Notothenioidei</taxon>
        <taxon>Pogonophryne</taxon>
    </lineage>
</organism>
<evidence type="ECO:0000313" key="2">
    <source>
        <dbReference type="EMBL" id="KAJ4946544.1"/>
    </source>
</evidence>
<dbReference type="EMBL" id="JAPTMU010000003">
    <property type="protein sequence ID" value="KAJ4946544.1"/>
    <property type="molecule type" value="Genomic_DNA"/>
</dbReference>
<proteinExistence type="predicted"/>
<feature type="compositionally biased region" description="Polar residues" evidence="1">
    <location>
        <begin position="225"/>
        <end position="235"/>
    </location>
</feature>
<name>A0AAD6BP01_9TELE</name>
<keyword evidence="3" id="KW-1185">Reference proteome</keyword>
<accession>A0AAD6BP01</accession>
<evidence type="ECO:0000313" key="3">
    <source>
        <dbReference type="Proteomes" id="UP001219934"/>
    </source>
</evidence>
<dbReference type="AlphaFoldDB" id="A0AAD6BP01"/>
<dbReference type="Proteomes" id="UP001219934">
    <property type="component" value="Unassembled WGS sequence"/>
</dbReference>
<protein>
    <submittedName>
        <fullName evidence="2">Uncharacterized protein</fullName>
    </submittedName>
</protein>
<comment type="caution">
    <text evidence="2">The sequence shown here is derived from an EMBL/GenBank/DDBJ whole genome shotgun (WGS) entry which is preliminary data.</text>
</comment>
<dbReference type="SUPFAM" id="SSF52266">
    <property type="entry name" value="SGNH hydrolase"/>
    <property type="match status" value="1"/>
</dbReference>
<sequence length="498" mass="56090">MTAKRIELLYGFLWEASEERRWHVGGGVKKLSEPCVEQTFTPQPVVQISKNNSNMAARKLTDFQVLTRTIFGILRTYHHQQTIRKTIQGSTKILPRVIQTKIQIANTFKPCIPTVDTSHLLQENANNWLQTGLQISDEHHTHTISALLSKLTKMTKEDEQRAWEVAGKWARFKYHNIQKGNFIQAAEDLDMMGIRISHHRTLIPDTTILTTQPKKVKTRRPQRPTGGQSSLGSTMPSLASIVLPSTNLLLATGPRHSQTLTVGVASQNLGFSPIIPLTPTTRRPGSEALRRALVITKTLPEPEPECSRSLTTEDYNLPPTSPTNVATRHEHHGDKKKNWSLTPSREVLIIGSSNISRLPPINNEKIHVDSYLGANLIQAAHLIKYKTPTSEDTKEVLLCFGVNDRNTENIAILDNNLTQLLSSAKKTFPNANIHIPSINFSPGLPLTTIRKLNTLIERTPGHISQLDMKDFSTERDQVHWTQETAKKMWDHWRSSLPL</sequence>